<reference evidence="1" key="1">
    <citation type="journal article" date="2014" name="Front. Microbiol.">
        <title>High frequency of phylogenetically diverse reductive dehalogenase-homologous genes in deep subseafloor sedimentary metagenomes.</title>
        <authorList>
            <person name="Kawai M."/>
            <person name="Futagami T."/>
            <person name="Toyoda A."/>
            <person name="Takaki Y."/>
            <person name="Nishi S."/>
            <person name="Hori S."/>
            <person name="Arai W."/>
            <person name="Tsubouchi T."/>
            <person name="Morono Y."/>
            <person name="Uchiyama I."/>
            <person name="Ito T."/>
            <person name="Fujiyama A."/>
            <person name="Inagaki F."/>
            <person name="Takami H."/>
        </authorList>
    </citation>
    <scope>NUCLEOTIDE SEQUENCE</scope>
    <source>
        <strain evidence="1">Expedition CK06-06</strain>
    </source>
</reference>
<proteinExistence type="predicted"/>
<name>X1G521_9ZZZZ</name>
<organism evidence="1">
    <name type="scientific">marine sediment metagenome</name>
    <dbReference type="NCBI Taxonomy" id="412755"/>
    <lineage>
        <taxon>unclassified sequences</taxon>
        <taxon>metagenomes</taxon>
        <taxon>ecological metagenomes</taxon>
    </lineage>
</organism>
<gene>
    <name evidence="1" type="ORF">S03H2_13336</name>
</gene>
<sequence>AERRAVNGRGRLVAVIRPMALTTEVVEEFTLDGSGSYDTEGRWPIGGGEP</sequence>
<accession>X1G521</accession>
<protein>
    <submittedName>
        <fullName evidence="1">Uncharacterized protein</fullName>
    </submittedName>
</protein>
<evidence type="ECO:0000313" key="1">
    <source>
        <dbReference type="EMBL" id="GAH36659.1"/>
    </source>
</evidence>
<dbReference type="AlphaFoldDB" id="X1G521"/>
<dbReference type="EMBL" id="BARU01006770">
    <property type="protein sequence ID" value="GAH36659.1"/>
    <property type="molecule type" value="Genomic_DNA"/>
</dbReference>
<comment type="caution">
    <text evidence="1">The sequence shown here is derived from an EMBL/GenBank/DDBJ whole genome shotgun (WGS) entry which is preliminary data.</text>
</comment>
<feature type="non-terminal residue" evidence="1">
    <location>
        <position position="1"/>
    </location>
</feature>